<evidence type="ECO:0000313" key="2">
    <source>
        <dbReference type="EMBL" id="VDC49689.1"/>
    </source>
</evidence>
<reference evidence="2 3" key="1">
    <citation type="submission" date="2018-11" db="EMBL/GenBank/DDBJ databases">
        <authorList>
            <person name="Peiro R."/>
            <person name="Begona"/>
            <person name="Cbmso G."/>
            <person name="Lopez M."/>
            <person name="Gonzalez S."/>
            <person name="Sacristan E."/>
            <person name="Castillo E."/>
        </authorList>
    </citation>
    <scope>NUCLEOTIDE SEQUENCE [LARGE SCALE GENOMIC DNA]</scope>
    <source>
        <strain evidence="2">Brev_genome</strain>
    </source>
</reference>
<dbReference type="Proteomes" id="UP000289220">
    <property type="component" value="Unassembled WGS sequence"/>
</dbReference>
<organism evidence="2 3">
    <name type="scientific">Brevundimonas mediterranea</name>
    <dbReference type="NCBI Taxonomy" id="74329"/>
    <lineage>
        <taxon>Bacteria</taxon>
        <taxon>Pseudomonadati</taxon>
        <taxon>Pseudomonadota</taxon>
        <taxon>Alphaproteobacteria</taxon>
        <taxon>Caulobacterales</taxon>
        <taxon>Caulobacteraceae</taxon>
        <taxon>Brevundimonas</taxon>
    </lineage>
</organism>
<evidence type="ECO:0000313" key="3">
    <source>
        <dbReference type="Proteomes" id="UP000289220"/>
    </source>
</evidence>
<keyword evidence="1" id="KW-0472">Membrane</keyword>
<keyword evidence="3" id="KW-1185">Reference proteome</keyword>
<accession>A0A7Z8Y2I8</accession>
<name>A0A7Z8Y2I8_9CAUL</name>
<dbReference type="EMBL" id="UXHF01000210">
    <property type="protein sequence ID" value="VDC49689.1"/>
    <property type="molecule type" value="Genomic_DNA"/>
</dbReference>
<dbReference type="AlphaFoldDB" id="A0A7Z8Y2I8"/>
<gene>
    <name evidence="2" type="ORF">BREV_BREV_03601</name>
</gene>
<keyword evidence="1" id="KW-1133">Transmembrane helix</keyword>
<proteinExistence type="predicted"/>
<keyword evidence="1" id="KW-0812">Transmembrane</keyword>
<evidence type="ECO:0000256" key="1">
    <source>
        <dbReference type="SAM" id="Phobius"/>
    </source>
</evidence>
<feature type="transmembrane region" description="Helical" evidence="1">
    <location>
        <begin position="12"/>
        <end position="35"/>
    </location>
</feature>
<comment type="caution">
    <text evidence="2">The sequence shown here is derived from an EMBL/GenBank/DDBJ whole genome shotgun (WGS) entry which is preliminary data.</text>
</comment>
<sequence length="72" mass="8399">MNPIRFFSHSMLLMRMFVMLPGVFLRCVVVVQYIACGRRVQGVSSVLIRKIRRKRTYMFLSFVKKQCAPAEG</sequence>
<protein>
    <submittedName>
        <fullName evidence="2">Uncharacterized protein</fullName>
    </submittedName>
</protein>